<evidence type="ECO:0000259" key="10">
    <source>
        <dbReference type="Pfam" id="PF01467"/>
    </source>
</evidence>
<dbReference type="PANTHER" id="PTHR10739:SF13">
    <property type="entry name" value="CHOLINE-PHOSPHATE CYTIDYLYLTRANSFERASE"/>
    <property type="match status" value="1"/>
</dbReference>
<dbReference type="PANTHER" id="PTHR10739">
    <property type="entry name" value="CYTIDYLYLTRANSFERASE"/>
    <property type="match status" value="1"/>
</dbReference>
<dbReference type="Proteomes" id="UP000320762">
    <property type="component" value="Unassembled WGS sequence"/>
</dbReference>
<feature type="compositionally biased region" description="Pro residues" evidence="9">
    <location>
        <begin position="1"/>
        <end position="11"/>
    </location>
</feature>
<evidence type="ECO:0000256" key="7">
    <source>
        <dbReference type="ARBA" id="ARBA00023264"/>
    </source>
</evidence>
<feature type="region of interest" description="Disordered" evidence="9">
    <location>
        <begin position="1"/>
        <end position="84"/>
    </location>
</feature>
<keyword evidence="2" id="KW-0444">Lipid biosynthesis</keyword>
<proteinExistence type="inferred from homology"/>
<feature type="compositionally biased region" description="Basic residues" evidence="9">
    <location>
        <begin position="46"/>
        <end position="60"/>
    </location>
</feature>
<organism evidence="11 12">
    <name type="scientific">Schizophyllum amplum</name>
    <dbReference type="NCBI Taxonomy" id="97359"/>
    <lineage>
        <taxon>Eukaryota</taxon>
        <taxon>Fungi</taxon>
        <taxon>Dikarya</taxon>
        <taxon>Basidiomycota</taxon>
        <taxon>Agaricomycotina</taxon>
        <taxon>Agaricomycetes</taxon>
        <taxon>Agaricomycetidae</taxon>
        <taxon>Agaricales</taxon>
        <taxon>Schizophyllaceae</taxon>
        <taxon>Schizophyllum</taxon>
    </lineage>
</organism>
<gene>
    <name evidence="11" type="ORF">BD626DRAFT_549920</name>
</gene>
<dbReference type="GO" id="GO:0005635">
    <property type="term" value="C:nuclear envelope"/>
    <property type="evidence" value="ECO:0007669"/>
    <property type="project" value="TreeGrafter"/>
</dbReference>
<evidence type="ECO:0000256" key="8">
    <source>
        <dbReference type="ARBA" id="ARBA00026101"/>
    </source>
</evidence>
<keyword evidence="3" id="KW-0808">Transferase</keyword>
<comment type="similarity">
    <text evidence="1">Belongs to the cytidylyltransferase family.</text>
</comment>
<dbReference type="SUPFAM" id="SSF52374">
    <property type="entry name" value="Nucleotidylyl transferase"/>
    <property type="match status" value="1"/>
</dbReference>
<dbReference type="Pfam" id="PF01467">
    <property type="entry name" value="CTP_transf_like"/>
    <property type="match status" value="1"/>
</dbReference>
<sequence>MDSETTPPPTRKPTHTKRPAAKHARPTDSPAYDACAYNHPQTPSAPHRRRQPPPPRRHHLASVLSDSDGVESPTYDGDNHCRETTPRRTRILKCIPSSPSRPAPVHHITEPPVPAVSAAAFNPASLTAEDIQAYVQQAIDGDPVSINGEPPKPRPYRTSPPPQGRPVRIYADGVYDLFHFAHSLQLRCQNSPSPSVHLLVGVCSDALVRKYKAHTVMNHAERLEAVRHCRWVDEVVAEAPWVVDQAFLDKWRIDYVAHDEAPYPAKAEVASDDVYGFVKSQGKFLPTRRTPGVSTSELLERIVAGYRRGEFDAKLGVEFRRSDEVGGGV</sequence>
<evidence type="ECO:0000256" key="1">
    <source>
        <dbReference type="ARBA" id="ARBA00010101"/>
    </source>
</evidence>
<dbReference type="InterPro" id="IPR041723">
    <property type="entry name" value="CCT"/>
</dbReference>
<keyword evidence="7" id="KW-1208">Phospholipid metabolism</keyword>
<dbReference type="GO" id="GO:0004105">
    <property type="term" value="F:choline-phosphate cytidylyltransferase activity"/>
    <property type="evidence" value="ECO:0007669"/>
    <property type="project" value="UniProtKB-EC"/>
</dbReference>
<dbReference type="CDD" id="cd02174">
    <property type="entry name" value="CCT"/>
    <property type="match status" value="1"/>
</dbReference>
<evidence type="ECO:0000256" key="6">
    <source>
        <dbReference type="ARBA" id="ARBA00023209"/>
    </source>
</evidence>
<keyword evidence="12" id="KW-1185">Reference proteome</keyword>
<comment type="caution">
    <text evidence="11">The sequence shown here is derived from an EMBL/GenBank/DDBJ whole genome shotgun (WGS) entry which is preliminary data.</text>
</comment>
<dbReference type="InterPro" id="IPR014729">
    <property type="entry name" value="Rossmann-like_a/b/a_fold"/>
</dbReference>
<feature type="domain" description="Cytidyltransferase-like" evidence="10">
    <location>
        <begin position="170"/>
        <end position="300"/>
    </location>
</feature>
<feature type="region of interest" description="Disordered" evidence="9">
    <location>
        <begin position="141"/>
        <end position="164"/>
    </location>
</feature>
<dbReference type="OrthoDB" id="17102at2759"/>
<feature type="compositionally biased region" description="Basic residues" evidence="9">
    <location>
        <begin position="12"/>
        <end position="24"/>
    </location>
</feature>
<evidence type="ECO:0000256" key="3">
    <source>
        <dbReference type="ARBA" id="ARBA00022679"/>
    </source>
</evidence>
<dbReference type="InterPro" id="IPR004821">
    <property type="entry name" value="Cyt_trans-like"/>
</dbReference>
<keyword evidence="6" id="KW-0594">Phospholipid biosynthesis</keyword>
<keyword evidence="4" id="KW-0548">Nucleotidyltransferase</keyword>
<name>A0A550C5B7_9AGAR</name>
<dbReference type="InterPro" id="IPR045049">
    <property type="entry name" value="Pcy1-like"/>
</dbReference>
<dbReference type="AlphaFoldDB" id="A0A550C5B7"/>
<dbReference type="EMBL" id="VDMD01000024">
    <property type="protein sequence ID" value="TRM59989.1"/>
    <property type="molecule type" value="Genomic_DNA"/>
</dbReference>
<dbReference type="NCBIfam" id="TIGR00125">
    <property type="entry name" value="cyt_tran_rel"/>
    <property type="match status" value="1"/>
</dbReference>
<dbReference type="EC" id="2.7.7.15" evidence="8"/>
<evidence type="ECO:0000256" key="5">
    <source>
        <dbReference type="ARBA" id="ARBA00023098"/>
    </source>
</evidence>
<evidence type="ECO:0000313" key="11">
    <source>
        <dbReference type="EMBL" id="TRM59989.1"/>
    </source>
</evidence>
<dbReference type="Gene3D" id="3.40.50.620">
    <property type="entry name" value="HUPs"/>
    <property type="match status" value="1"/>
</dbReference>
<evidence type="ECO:0000313" key="12">
    <source>
        <dbReference type="Proteomes" id="UP000320762"/>
    </source>
</evidence>
<evidence type="ECO:0000256" key="4">
    <source>
        <dbReference type="ARBA" id="ARBA00022695"/>
    </source>
</evidence>
<keyword evidence="5" id="KW-0443">Lipid metabolism</keyword>
<evidence type="ECO:0000256" key="2">
    <source>
        <dbReference type="ARBA" id="ARBA00022516"/>
    </source>
</evidence>
<accession>A0A550C5B7</accession>
<evidence type="ECO:0000256" key="9">
    <source>
        <dbReference type="SAM" id="MobiDB-lite"/>
    </source>
</evidence>
<protein>
    <recommendedName>
        <fullName evidence="8">choline-phosphate cytidylyltransferase</fullName>
        <ecNumber evidence="8">2.7.7.15</ecNumber>
    </recommendedName>
</protein>
<dbReference type="GO" id="GO:0031210">
    <property type="term" value="F:phosphatidylcholine binding"/>
    <property type="evidence" value="ECO:0007669"/>
    <property type="project" value="TreeGrafter"/>
</dbReference>
<reference evidence="11 12" key="1">
    <citation type="journal article" date="2019" name="New Phytol.">
        <title>Comparative genomics reveals unique wood-decay strategies and fruiting body development in the Schizophyllaceae.</title>
        <authorList>
            <person name="Almasi E."/>
            <person name="Sahu N."/>
            <person name="Krizsan K."/>
            <person name="Balint B."/>
            <person name="Kovacs G.M."/>
            <person name="Kiss B."/>
            <person name="Cseklye J."/>
            <person name="Drula E."/>
            <person name="Henrissat B."/>
            <person name="Nagy I."/>
            <person name="Chovatia M."/>
            <person name="Adam C."/>
            <person name="LaButti K."/>
            <person name="Lipzen A."/>
            <person name="Riley R."/>
            <person name="Grigoriev I.V."/>
            <person name="Nagy L.G."/>
        </authorList>
    </citation>
    <scope>NUCLEOTIDE SEQUENCE [LARGE SCALE GENOMIC DNA]</scope>
    <source>
        <strain evidence="11 12">NL-1724</strain>
    </source>
</reference>
<dbReference type="STRING" id="97359.A0A550C5B7"/>